<evidence type="ECO:0000256" key="6">
    <source>
        <dbReference type="ARBA" id="ARBA00056497"/>
    </source>
</evidence>
<dbReference type="InterPro" id="IPR015813">
    <property type="entry name" value="Pyrv/PenolPyrv_kinase-like_dom"/>
</dbReference>
<comment type="pathway">
    <text evidence="1 7">Cofactor biosynthesis; (R)-pantothenate biosynthesis; (R)-pantoate from 3-methyl-2-oxobutanoate: step 1/2.</text>
</comment>
<keyword evidence="7 10" id="KW-0460">Magnesium</keyword>
<accession>A0A8A4TYS3</accession>
<dbReference type="Pfam" id="PF02548">
    <property type="entry name" value="Pantoate_transf"/>
    <property type="match status" value="1"/>
</dbReference>
<dbReference type="Proteomes" id="UP000663929">
    <property type="component" value="Chromosome"/>
</dbReference>
<evidence type="ECO:0000256" key="3">
    <source>
        <dbReference type="ARBA" id="ARBA00011424"/>
    </source>
</evidence>
<feature type="binding site" evidence="7 9">
    <location>
        <position position="73"/>
    </location>
    <ligand>
        <name>3-methyl-2-oxobutanoate</name>
        <dbReference type="ChEBI" id="CHEBI:11851"/>
    </ligand>
</feature>
<keyword evidence="7" id="KW-0963">Cytoplasm</keyword>
<protein>
    <recommendedName>
        <fullName evidence="7">3-methyl-2-oxobutanoate hydroxymethyltransferase</fullName>
        <ecNumber evidence="7">2.1.2.11</ecNumber>
    </recommendedName>
    <alternativeName>
        <fullName evidence="7">Ketopantoate hydroxymethyltransferase</fullName>
        <shortName evidence="7">KPHMT</shortName>
    </alternativeName>
</protein>
<dbReference type="GO" id="GO:0015940">
    <property type="term" value="P:pantothenate biosynthetic process"/>
    <property type="evidence" value="ECO:0007669"/>
    <property type="project" value="UniProtKB-UniRule"/>
</dbReference>
<dbReference type="UniPathway" id="UPA00028">
    <property type="reaction ID" value="UER00003"/>
</dbReference>
<evidence type="ECO:0000256" key="2">
    <source>
        <dbReference type="ARBA" id="ARBA00008676"/>
    </source>
</evidence>
<proteinExistence type="inferred from homology"/>
<dbReference type="EMBL" id="CP071793">
    <property type="protein sequence ID" value="QTD54411.1"/>
    <property type="molecule type" value="Genomic_DNA"/>
</dbReference>
<evidence type="ECO:0000313" key="12">
    <source>
        <dbReference type="Proteomes" id="UP000663929"/>
    </source>
</evidence>
<keyword evidence="12" id="KW-1185">Reference proteome</keyword>
<dbReference type="CDD" id="cd06557">
    <property type="entry name" value="KPHMT-like"/>
    <property type="match status" value="1"/>
</dbReference>
<sequence length="278" mass="29978">MTSSRDKLTMLTAYDYWTSQLVDAAGTDMILVGDSLGMVIQGKENTLEVTVDDIVYHCRAVSRGRKRALIVGDMPYLSYHISPAETVRNAGRIIREGRADAVKLEGGSKRIPMIQTILDAEIPVMGHVGLTPQSVNALGGFKVQGKNDESRKRVVEDALALEDTGVFAIVLECIPYDLAAEITERLSIPTIGIGAGPHCDGQVLVTHDLLGMSLGKPPKFVRQFANFTETGIDAVTAFNDAVRDGSFPSIGESYKASKKRHNLRLYGGGELPMAASGN</sequence>
<feature type="binding site" evidence="7 10">
    <location>
        <position position="73"/>
    </location>
    <ligand>
        <name>Mg(2+)</name>
        <dbReference type="ChEBI" id="CHEBI:18420"/>
    </ligand>
</feature>
<evidence type="ECO:0000256" key="5">
    <source>
        <dbReference type="ARBA" id="ARBA00022679"/>
    </source>
</evidence>
<comment type="subunit">
    <text evidence="3 7">Homodecamer; pentamer of dimers.</text>
</comment>
<dbReference type="GO" id="GO:0003864">
    <property type="term" value="F:3-methyl-2-oxobutanoate hydroxymethyltransferase activity"/>
    <property type="evidence" value="ECO:0007669"/>
    <property type="project" value="UniProtKB-UniRule"/>
</dbReference>
<comment type="subcellular location">
    <subcellularLocation>
        <location evidence="7">Cytoplasm</location>
    </subcellularLocation>
</comment>
<dbReference type="NCBIfam" id="NF001452">
    <property type="entry name" value="PRK00311.1"/>
    <property type="match status" value="1"/>
</dbReference>
<dbReference type="EC" id="2.1.2.11" evidence="7"/>
<keyword evidence="5 7" id="KW-0808">Transferase</keyword>
<dbReference type="InterPro" id="IPR003700">
    <property type="entry name" value="Pantoate_hydroxy_MeTrfase"/>
</dbReference>
<evidence type="ECO:0000256" key="10">
    <source>
        <dbReference type="PIRSR" id="PIRSR000388-3"/>
    </source>
</evidence>
<dbReference type="KEGG" id="scor:J3U87_19225"/>
<dbReference type="HAMAP" id="MF_00156">
    <property type="entry name" value="PanB"/>
    <property type="match status" value="1"/>
</dbReference>
<keyword evidence="4 7" id="KW-0566">Pantothenate biosynthesis</keyword>
<evidence type="ECO:0000256" key="7">
    <source>
        <dbReference type="HAMAP-Rule" id="MF_00156"/>
    </source>
</evidence>
<feature type="binding site" evidence="7 10">
    <location>
        <position position="34"/>
    </location>
    <ligand>
        <name>Mg(2+)</name>
        <dbReference type="ChEBI" id="CHEBI:18420"/>
    </ligand>
</feature>
<feature type="binding site" evidence="7 10">
    <location>
        <position position="105"/>
    </location>
    <ligand>
        <name>Mg(2+)</name>
        <dbReference type="ChEBI" id="CHEBI:18420"/>
    </ligand>
</feature>
<dbReference type="FunFam" id="3.20.20.60:FF:000003">
    <property type="entry name" value="3-methyl-2-oxobutanoate hydroxymethyltransferase"/>
    <property type="match status" value="1"/>
</dbReference>
<evidence type="ECO:0000256" key="1">
    <source>
        <dbReference type="ARBA" id="ARBA00005033"/>
    </source>
</evidence>
<evidence type="ECO:0000256" key="9">
    <source>
        <dbReference type="PIRSR" id="PIRSR000388-2"/>
    </source>
</evidence>
<evidence type="ECO:0000256" key="4">
    <source>
        <dbReference type="ARBA" id="ARBA00022655"/>
    </source>
</evidence>
<feature type="binding site" evidence="7 9">
    <location>
        <begin position="34"/>
        <end position="35"/>
    </location>
    <ligand>
        <name>3-methyl-2-oxobutanoate</name>
        <dbReference type="ChEBI" id="CHEBI:11851"/>
    </ligand>
</feature>
<dbReference type="PANTHER" id="PTHR20881">
    <property type="entry name" value="3-METHYL-2-OXOBUTANOATE HYDROXYMETHYLTRANSFERASE"/>
    <property type="match status" value="1"/>
</dbReference>
<dbReference type="GO" id="GO:0000287">
    <property type="term" value="F:magnesium ion binding"/>
    <property type="evidence" value="ECO:0007669"/>
    <property type="project" value="TreeGrafter"/>
</dbReference>
<name>A0A8A4TYS3_SULCO</name>
<reference evidence="11" key="1">
    <citation type="submission" date="2021-03" db="EMBL/GenBank/DDBJ databases">
        <title>Acanthopleuribacteraceae sp. M133.</title>
        <authorList>
            <person name="Wang G."/>
        </authorList>
    </citation>
    <scope>NUCLEOTIDE SEQUENCE</scope>
    <source>
        <strain evidence="11">M133</strain>
    </source>
</reference>
<dbReference type="PANTHER" id="PTHR20881:SF0">
    <property type="entry name" value="3-METHYL-2-OXOBUTANOATE HYDROXYMETHYLTRANSFERASE"/>
    <property type="match status" value="1"/>
</dbReference>
<comment type="cofactor">
    <cofactor evidence="7 10">
        <name>Mg(2+)</name>
        <dbReference type="ChEBI" id="CHEBI:18420"/>
    </cofactor>
    <text evidence="7 10">Binds 1 Mg(2+) ion per subunit.</text>
</comment>
<feature type="active site" description="Proton acceptor" evidence="7 8">
    <location>
        <position position="172"/>
    </location>
</feature>
<dbReference type="SUPFAM" id="SSF51621">
    <property type="entry name" value="Phosphoenolpyruvate/pyruvate domain"/>
    <property type="match status" value="1"/>
</dbReference>
<gene>
    <name evidence="7 11" type="primary">panB</name>
    <name evidence="11" type="ORF">J3U87_19225</name>
</gene>
<dbReference type="NCBIfam" id="TIGR00222">
    <property type="entry name" value="panB"/>
    <property type="match status" value="1"/>
</dbReference>
<comment type="function">
    <text evidence="6 7">Catalyzes the reversible reaction in which hydroxymethyl group from 5,10-methylenetetrahydrofolate is transferred onto alpha-ketoisovalerate to form ketopantoate.</text>
</comment>
<dbReference type="InterPro" id="IPR040442">
    <property type="entry name" value="Pyrv_kinase-like_dom_sf"/>
</dbReference>
<dbReference type="Gene3D" id="3.20.20.60">
    <property type="entry name" value="Phosphoenolpyruvate-binding domains"/>
    <property type="match status" value="1"/>
</dbReference>
<comment type="similarity">
    <text evidence="2 7">Belongs to the PanB family.</text>
</comment>
<evidence type="ECO:0000313" key="11">
    <source>
        <dbReference type="EMBL" id="QTD54411.1"/>
    </source>
</evidence>
<evidence type="ECO:0000256" key="8">
    <source>
        <dbReference type="PIRSR" id="PIRSR000388-1"/>
    </source>
</evidence>
<organism evidence="11 12">
    <name type="scientific">Sulfidibacter corallicola</name>
    <dbReference type="NCBI Taxonomy" id="2818388"/>
    <lineage>
        <taxon>Bacteria</taxon>
        <taxon>Pseudomonadati</taxon>
        <taxon>Acidobacteriota</taxon>
        <taxon>Holophagae</taxon>
        <taxon>Acanthopleuribacterales</taxon>
        <taxon>Acanthopleuribacteraceae</taxon>
        <taxon>Sulfidibacter</taxon>
    </lineage>
</organism>
<comment type="catalytic activity">
    <reaction evidence="7">
        <text>(6R)-5,10-methylene-5,6,7,8-tetrahydrofolate + 3-methyl-2-oxobutanoate + H2O = 2-dehydropantoate + (6S)-5,6,7,8-tetrahydrofolate</text>
        <dbReference type="Rhea" id="RHEA:11824"/>
        <dbReference type="ChEBI" id="CHEBI:11561"/>
        <dbReference type="ChEBI" id="CHEBI:11851"/>
        <dbReference type="ChEBI" id="CHEBI:15377"/>
        <dbReference type="ChEBI" id="CHEBI:15636"/>
        <dbReference type="ChEBI" id="CHEBI:57453"/>
        <dbReference type="EC" id="2.1.2.11"/>
    </reaction>
</comment>
<dbReference type="PIRSF" id="PIRSF000388">
    <property type="entry name" value="Pantoate_hydroxy_MeTrfase"/>
    <property type="match status" value="1"/>
</dbReference>
<dbReference type="AlphaFoldDB" id="A0A8A4TYS3"/>
<feature type="binding site" evidence="7 9">
    <location>
        <position position="103"/>
    </location>
    <ligand>
        <name>3-methyl-2-oxobutanoate</name>
        <dbReference type="ChEBI" id="CHEBI:11851"/>
    </ligand>
</feature>
<dbReference type="GO" id="GO:0005737">
    <property type="term" value="C:cytoplasm"/>
    <property type="evidence" value="ECO:0007669"/>
    <property type="project" value="UniProtKB-SubCell"/>
</dbReference>
<keyword evidence="7 10" id="KW-0479">Metal-binding</keyword>